<evidence type="ECO:0000313" key="1">
    <source>
        <dbReference type="EMBL" id="CAB4130565.1"/>
    </source>
</evidence>
<protein>
    <submittedName>
        <fullName evidence="1">Uncharacterized protein</fullName>
    </submittedName>
</protein>
<organism evidence="1">
    <name type="scientific">uncultured Caudovirales phage</name>
    <dbReference type="NCBI Taxonomy" id="2100421"/>
    <lineage>
        <taxon>Viruses</taxon>
        <taxon>Duplodnaviria</taxon>
        <taxon>Heunggongvirae</taxon>
        <taxon>Uroviricota</taxon>
        <taxon>Caudoviricetes</taxon>
        <taxon>Peduoviridae</taxon>
        <taxon>Maltschvirus</taxon>
        <taxon>Maltschvirus maltsch</taxon>
    </lineage>
</organism>
<accession>A0A6J5L979</accession>
<reference evidence="1" key="1">
    <citation type="submission" date="2020-04" db="EMBL/GenBank/DDBJ databases">
        <authorList>
            <person name="Chiriac C."/>
            <person name="Salcher M."/>
            <person name="Ghai R."/>
            <person name="Kavagutti S V."/>
        </authorList>
    </citation>
    <scope>NUCLEOTIDE SEQUENCE</scope>
</reference>
<name>A0A6J5L979_9CAUD</name>
<dbReference type="EMBL" id="LR796246">
    <property type="protein sequence ID" value="CAB4130565.1"/>
    <property type="molecule type" value="Genomic_DNA"/>
</dbReference>
<sequence>MTKELLKLALEALEIEQAIYRGDREDGTPEHILEAITAIKEALAQPEPVAVHQFRKRGCSDWYDGNPDHTDGCGPYEARTLYTSTPARHGWTTQQIAGMARLKEAQDKKLSPRT</sequence>
<proteinExistence type="predicted"/>
<feature type="non-terminal residue" evidence="1">
    <location>
        <position position="114"/>
    </location>
</feature>
<gene>
    <name evidence="1" type="ORF">UFOVP133_1</name>
</gene>